<keyword evidence="2" id="KW-0472">Membrane</keyword>
<evidence type="ECO:0000313" key="5">
    <source>
        <dbReference type="EMBL" id="MCG2419544.1"/>
    </source>
</evidence>
<feature type="domain" description="Predicted membrane protein YciQ-like C-terminal" evidence="4">
    <location>
        <begin position="282"/>
        <end position="509"/>
    </location>
</feature>
<proteinExistence type="predicted"/>
<dbReference type="EMBL" id="JAIRBA010000021">
    <property type="protein sequence ID" value="MCG2419544.1"/>
    <property type="molecule type" value="Genomic_DNA"/>
</dbReference>
<dbReference type="Pfam" id="PF09972">
    <property type="entry name" value="DUF2207"/>
    <property type="match status" value="1"/>
</dbReference>
<keyword evidence="6" id="KW-1185">Reference proteome</keyword>
<evidence type="ECO:0000313" key="6">
    <source>
        <dbReference type="Proteomes" id="UP001139461"/>
    </source>
</evidence>
<comment type="caution">
    <text evidence="5">The sequence shown here is derived from an EMBL/GenBank/DDBJ whole genome shotgun (WGS) entry which is preliminary data.</text>
</comment>
<dbReference type="RefSeq" id="WP_237603334.1">
    <property type="nucleotide sequence ID" value="NZ_JAIRBA010000021.1"/>
</dbReference>
<dbReference type="Pfam" id="PF20990">
    <property type="entry name" value="DUF2207_C"/>
    <property type="match status" value="1"/>
</dbReference>
<feature type="compositionally biased region" description="Gly residues" evidence="1">
    <location>
        <begin position="555"/>
        <end position="574"/>
    </location>
</feature>
<dbReference type="InterPro" id="IPR048389">
    <property type="entry name" value="YciQ-like_C"/>
</dbReference>
<evidence type="ECO:0000259" key="3">
    <source>
        <dbReference type="Pfam" id="PF09972"/>
    </source>
</evidence>
<keyword evidence="2" id="KW-0812">Transmembrane</keyword>
<keyword evidence="2" id="KW-1133">Transmembrane helix</keyword>
<feature type="domain" description="DUF2207" evidence="3">
    <location>
        <begin position="35"/>
        <end position="202"/>
    </location>
</feature>
<reference evidence="5" key="1">
    <citation type="submission" date="2021-09" db="EMBL/GenBank/DDBJ databases">
        <title>Genome of Aequorivita sp. strain F47161.</title>
        <authorList>
            <person name="Wang Y."/>
        </authorList>
    </citation>
    <scope>NUCLEOTIDE SEQUENCE</scope>
    <source>
        <strain evidence="5">F47161</strain>
    </source>
</reference>
<feature type="transmembrane region" description="Helical" evidence="2">
    <location>
        <begin position="430"/>
        <end position="450"/>
    </location>
</feature>
<gene>
    <name evidence="5" type="ORF">K8089_10960</name>
</gene>
<dbReference type="Proteomes" id="UP001139461">
    <property type="component" value="Unassembled WGS sequence"/>
</dbReference>
<feature type="transmembrane region" description="Helical" evidence="2">
    <location>
        <begin position="404"/>
        <end position="424"/>
    </location>
</feature>
<sequence>MTISKKYTPWFNKKLFLLLIGMLFFLKTSAQEFTVNRCQVDIYIHEEGYFDVVENYDITFNTYKHGIFRNIRVNYDLLTEDSIQEKRRIRITKIKVPGHKFDADPEFLQKLSDNLQIKIGDKDVTVIGPQHYEIKYRVYNAFLFEREKIRFYWNVKASDWSTVFEKIDFNIHLPENVDANLDDFFVYTGFTGQDVESSDFNVSYNDGVFSATSVPDFKSYSGQNVTVLLNLPLNSVKEIKPWWPFWADYGWTLILGLLLLVFYAIWNKYGKDDRVVATTSYFPPSGIDPSMAGFLIDDSEDTQDLISLIPYWGSRGLIAMEEIPKKGWFEKDDTKITRLRPLPDGAPDYEKKIFSGLFGSASEHGEKEVLISSLKNTFYTKMASAKRMLKKKAQKYYDPKAKKIQTRTIIGMVILSGILFFAFIVTWGLIAALAVIPVTIFLLFMSVHLVKKNAKGNEILSELKGFRNFIKIAEENKLKMLLQDSPSYFETTMGYALAFGLFDQWAKKFEALNLQPPSWYTSSTGAFTMHNFSNSFASSISSAKSTMVSSPSSSGSGGGGSSGGGFGGGGGGSW</sequence>
<dbReference type="AlphaFoldDB" id="A0A9X1QXC4"/>
<name>A0A9X1QXC4_9FLAO</name>
<evidence type="ECO:0000256" key="1">
    <source>
        <dbReference type="SAM" id="MobiDB-lite"/>
    </source>
</evidence>
<organism evidence="5 6">
    <name type="scientific">Aequorivita vitellina</name>
    <dbReference type="NCBI Taxonomy" id="2874475"/>
    <lineage>
        <taxon>Bacteria</taxon>
        <taxon>Pseudomonadati</taxon>
        <taxon>Bacteroidota</taxon>
        <taxon>Flavobacteriia</taxon>
        <taxon>Flavobacteriales</taxon>
        <taxon>Flavobacteriaceae</taxon>
        <taxon>Aequorivita</taxon>
    </lineage>
</organism>
<accession>A0A9X1QXC4</accession>
<feature type="region of interest" description="Disordered" evidence="1">
    <location>
        <begin position="548"/>
        <end position="574"/>
    </location>
</feature>
<dbReference type="InterPro" id="IPR018702">
    <property type="entry name" value="DUF2207"/>
</dbReference>
<evidence type="ECO:0000256" key="2">
    <source>
        <dbReference type="SAM" id="Phobius"/>
    </source>
</evidence>
<protein>
    <submittedName>
        <fullName evidence="5">DUF2207 domain-containing protein</fullName>
    </submittedName>
</protein>
<feature type="transmembrane region" description="Helical" evidence="2">
    <location>
        <begin position="242"/>
        <end position="266"/>
    </location>
</feature>
<evidence type="ECO:0000259" key="4">
    <source>
        <dbReference type="Pfam" id="PF20990"/>
    </source>
</evidence>